<protein>
    <submittedName>
        <fullName evidence="1">Uncharacterized protein</fullName>
    </submittedName>
</protein>
<dbReference type="Proteomes" id="UP000230069">
    <property type="component" value="Unassembled WGS sequence"/>
</dbReference>
<keyword evidence="2" id="KW-1185">Reference proteome</keyword>
<evidence type="ECO:0000313" key="1">
    <source>
        <dbReference type="EMBL" id="PIA57181.1"/>
    </source>
</evidence>
<gene>
    <name evidence="1" type="ORF">AQUCO_00600130v1</name>
</gene>
<organism evidence="1 2">
    <name type="scientific">Aquilegia coerulea</name>
    <name type="common">Rocky mountain columbine</name>
    <dbReference type="NCBI Taxonomy" id="218851"/>
    <lineage>
        <taxon>Eukaryota</taxon>
        <taxon>Viridiplantae</taxon>
        <taxon>Streptophyta</taxon>
        <taxon>Embryophyta</taxon>
        <taxon>Tracheophyta</taxon>
        <taxon>Spermatophyta</taxon>
        <taxon>Magnoliopsida</taxon>
        <taxon>Ranunculales</taxon>
        <taxon>Ranunculaceae</taxon>
        <taxon>Thalictroideae</taxon>
        <taxon>Aquilegia</taxon>
    </lineage>
</organism>
<name>A0A2G5ENB6_AQUCA</name>
<evidence type="ECO:0000313" key="2">
    <source>
        <dbReference type="Proteomes" id="UP000230069"/>
    </source>
</evidence>
<dbReference type="InParanoid" id="A0A2G5ENB6"/>
<sequence length="73" mass="8383">MPAELWYHSMGKSQLLAFLGIPHVPQSTTLEDFGYSYKLKLLDIRQVSIIMLIHLTTFEDDLSILRSHSSFNS</sequence>
<proteinExistence type="predicted"/>
<accession>A0A2G5ENB6</accession>
<dbReference type="EMBL" id="KZ305023">
    <property type="protein sequence ID" value="PIA57181.1"/>
    <property type="molecule type" value="Genomic_DNA"/>
</dbReference>
<reference evidence="1 2" key="1">
    <citation type="submission" date="2017-09" db="EMBL/GenBank/DDBJ databases">
        <title>WGS assembly of Aquilegia coerulea Goldsmith.</title>
        <authorList>
            <person name="Hodges S."/>
            <person name="Kramer E."/>
            <person name="Nordborg M."/>
            <person name="Tomkins J."/>
            <person name="Borevitz J."/>
            <person name="Derieg N."/>
            <person name="Yan J."/>
            <person name="Mihaltcheva S."/>
            <person name="Hayes R.D."/>
            <person name="Rokhsar D."/>
        </authorList>
    </citation>
    <scope>NUCLEOTIDE SEQUENCE [LARGE SCALE GENOMIC DNA]</scope>
    <source>
        <strain evidence="2">cv. Goldsmith</strain>
    </source>
</reference>
<dbReference type="AlphaFoldDB" id="A0A2G5ENB6"/>